<evidence type="ECO:0000313" key="6">
    <source>
        <dbReference type="Proteomes" id="UP000679126"/>
    </source>
</evidence>
<dbReference type="InterPro" id="IPR015943">
    <property type="entry name" value="WD40/YVTN_repeat-like_dom_sf"/>
</dbReference>
<dbReference type="InterPro" id="IPR016032">
    <property type="entry name" value="Sig_transdc_resp-reg_C-effctor"/>
</dbReference>
<keyword evidence="3" id="KW-0732">Signal</keyword>
<dbReference type="InterPro" id="IPR013783">
    <property type="entry name" value="Ig-like_fold"/>
</dbReference>
<keyword evidence="2" id="KW-0812">Transmembrane</keyword>
<feature type="domain" description="HTH luxR-type" evidence="4">
    <location>
        <begin position="936"/>
        <end position="993"/>
    </location>
</feature>
<accession>A0ABS3YB00</accession>
<dbReference type="RefSeq" id="WP_209144412.1">
    <property type="nucleotide sequence ID" value="NZ_JAGHKP010000001.1"/>
</dbReference>
<feature type="signal peptide" evidence="3">
    <location>
        <begin position="1"/>
        <end position="20"/>
    </location>
</feature>
<evidence type="ECO:0000259" key="4">
    <source>
        <dbReference type="SMART" id="SM00421"/>
    </source>
</evidence>
<organism evidence="5 6">
    <name type="scientific">Chitinophaga chungangae</name>
    <dbReference type="NCBI Taxonomy" id="2821488"/>
    <lineage>
        <taxon>Bacteria</taxon>
        <taxon>Pseudomonadati</taxon>
        <taxon>Bacteroidota</taxon>
        <taxon>Chitinophagia</taxon>
        <taxon>Chitinophagales</taxon>
        <taxon>Chitinophagaceae</taxon>
        <taxon>Chitinophaga</taxon>
    </lineage>
</organism>
<evidence type="ECO:0000256" key="1">
    <source>
        <dbReference type="ARBA" id="ARBA00022553"/>
    </source>
</evidence>
<feature type="chain" id="PRO_5047447682" description="HTH luxR-type domain-containing protein" evidence="3">
    <location>
        <begin position="21"/>
        <end position="1006"/>
    </location>
</feature>
<dbReference type="Pfam" id="PF07495">
    <property type="entry name" value="Y_Y_Y"/>
    <property type="match status" value="1"/>
</dbReference>
<dbReference type="Proteomes" id="UP000679126">
    <property type="component" value="Unassembled WGS sequence"/>
</dbReference>
<dbReference type="Gene3D" id="2.130.10.10">
    <property type="entry name" value="YVTN repeat-like/Quinoprotein amine dehydrogenase"/>
    <property type="match status" value="2"/>
</dbReference>
<evidence type="ECO:0000313" key="5">
    <source>
        <dbReference type="EMBL" id="MBO9151834.1"/>
    </source>
</evidence>
<evidence type="ECO:0000256" key="3">
    <source>
        <dbReference type="SAM" id="SignalP"/>
    </source>
</evidence>
<dbReference type="PANTHER" id="PTHR43547">
    <property type="entry name" value="TWO-COMPONENT HISTIDINE KINASE"/>
    <property type="match status" value="1"/>
</dbReference>
<keyword evidence="6" id="KW-1185">Reference proteome</keyword>
<dbReference type="PANTHER" id="PTHR43547:SF2">
    <property type="entry name" value="HYBRID SIGNAL TRANSDUCTION HISTIDINE KINASE C"/>
    <property type="match status" value="1"/>
</dbReference>
<dbReference type="InterPro" id="IPR000792">
    <property type="entry name" value="Tscrpt_reg_LuxR_C"/>
</dbReference>
<dbReference type="InterPro" id="IPR011123">
    <property type="entry name" value="Y_Y_Y"/>
</dbReference>
<feature type="transmembrane region" description="Helical" evidence="2">
    <location>
        <begin position="784"/>
        <end position="808"/>
    </location>
</feature>
<keyword evidence="1" id="KW-0597">Phosphoprotein</keyword>
<gene>
    <name evidence="5" type="ORF">J7I43_06415</name>
</gene>
<dbReference type="Gene3D" id="1.10.10.10">
    <property type="entry name" value="Winged helix-like DNA-binding domain superfamily/Winged helix DNA-binding domain"/>
    <property type="match status" value="1"/>
</dbReference>
<proteinExistence type="predicted"/>
<dbReference type="InterPro" id="IPR036388">
    <property type="entry name" value="WH-like_DNA-bd_sf"/>
</dbReference>
<dbReference type="SUPFAM" id="SSF46894">
    <property type="entry name" value="C-terminal effector domain of the bipartite response regulators"/>
    <property type="match status" value="1"/>
</dbReference>
<keyword evidence="2" id="KW-0472">Membrane</keyword>
<comment type="caution">
    <text evidence="5">The sequence shown here is derived from an EMBL/GenBank/DDBJ whole genome shotgun (WGS) entry which is preliminary data.</text>
</comment>
<protein>
    <recommendedName>
        <fullName evidence="4">HTH luxR-type domain-containing protein</fullName>
    </recommendedName>
</protein>
<dbReference type="SMART" id="SM00421">
    <property type="entry name" value="HTH_LUXR"/>
    <property type="match status" value="1"/>
</dbReference>
<name>A0ABS3YB00_9BACT</name>
<keyword evidence="2" id="KW-1133">Transmembrane helix</keyword>
<evidence type="ECO:0000256" key="2">
    <source>
        <dbReference type="SAM" id="Phobius"/>
    </source>
</evidence>
<sequence>MKMRRLLFVLPLFWAAVTQARQVIGAPSVLHFSKQQYSGGGQTWDADMDAQGILYFANNEGLLTFNGHGWKMLPVPNHTRLRSVKTDDSGRIYAGAQDDFGYYRADADGVLRYTSLKPLIPAGEREFADIWNIELYNGQVFFRSNNKIFVYHGNRVQVYHAPGEWRLLCRSEQGLYAQDARMGLLRFNGNGWKQLSRAVAEKQLLLTAVLEHTADTLLLFTYKHGIFRLHNGQLHPFTTPAAATLQKARIQCAMAWKNDQLLIGTAEAGCFILNRHTGAIVQQFGLQEGLQHNSVRKIFPDGGQNLWLALDNGIDMIRYNNAIKQIHPDKHQYLSTYAARVFNGKLYIGTSDGLFVSPLDDRQPTSPSRSQNNNVYHASLRPQEAPEGAGSKTFSTNPPETYADLSFQENRFRKVEQTGGQVWSLSVSGGQLLMGHHEGAFRIGEKLAEPLLKGTGCWLFLPQATRTLIGCYNGLRTMRQTGGSFSKTLQVNVLFESLRFLTAEQDSIVWASHPYRGVYRIVTDKDTTLRFTLFNSRHGLPSDNNNFVFRIRGRMVVATQAGIYEFDPVRQTFAPSPWLFPVLGAVPVQFMTEDPVGNIWFVSNKTPGVVDFHRNHDGKPYRTMLFPELKGMIVTGFENIYPFNEENIFIGGEKGMYHINYKKYRQPKKEPRVMISQVNARGDRDSLLFGGFLPSREAAFKSLSASFSGFHFEYASPACGHGGNMEFSYRLEGFDPGWSEWAARTEKDYTNLPHGRYTFAVKARDHLGNVSSVATYAFRILPPWHLTAVAKSLYVAAGLALAWGAYILQKRKFAAQQRRYQRKQEQLILHHQYEKEQREKQLISLQHDKLATDIQFKNKELATATMHLLQRGKLLFAIREELLAAIKKIEPLPHYPFKKVMRLFDEAEQDTEDWEQFSRHFDEVHNNFLSVLKKRYPDLSTTDMKLCAYLRIHLTTKEIAQSLGISVRGVETSRYRLRKKLEVPGDTPLYDFLLAVANSGPMEHSG</sequence>
<reference evidence="6" key="1">
    <citation type="submission" date="2021-03" db="EMBL/GenBank/DDBJ databases">
        <title>Assistant Professor.</title>
        <authorList>
            <person name="Huq M.A."/>
        </authorList>
    </citation>
    <scope>NUCLEOTIDE SEQUENCE [LARGE SCALE GENOMIC DNA]</scope>
    <source>
        <strain evidence="6">MAH-28</strain>
    </source>
</reference>
<dbReference type="EMBL" id="JAGHKP010000001">
    <property type="protein sequence ID" value="MBO9151834.1"/>
    <property type="molecule type" value="Genomic_DNA"/>
</dbReference>
<dbReference type="SUPFAM" id="SSF63829">
    <property type="entry name" value="Calcium-dependent phosphotriesterase"/>
    <property type="match status" value="1"/>
</dbReference>
<dbReference type="Gene3D" id="2.60.40.10">
    <property type="entry name" value="Immunoglobulins"/>
    <property type="match status" value="1"/>
</dbReference>
<dbReference type="Pfam" id="PF00196">
    <property type="entry name" value="GerE"/>
    <property type="match status" value="1"/>
</dbReference>